<dbReference type="EMBL" id="BK015960">
    <property type="protein sequence ID" value="DAF87204.1"/>
    <property type="molecule type" value="Genomic_DNA"/>
</dbReference>
<accession>A0A8S5TYB9</accession>
<sequence>MASSDDRVPIYLLLYLLIIRKHSGELDFFVKRFAEMSEEKMLVEVQMVGELYKRGLILLPSEKKGEKVFNPLEVSAGPGITVTRAGTEQRISYWKMFDITPAGKYVVIETLFEMAGGAAKTLFVALIGGAAALLLHG</sequence>
<proteinExistence type="predicted"/>
<name>A0A8S5TYB9_9CAUD</name>
<reference evidence="1" key="1">
    <citation type="journal article" date="2021" name="Proc. Natl. Acad. Sci. U.S.A.">
        <title>A Catalog of Tens of Thousands of Viruses from Human Metagenomes Reveals Hidden Associations with Chronic Diseases.</title>
        <authorList>
            <person name="Tisza M.J."/>
            <person name="Buck C.B."/>
        </authorList>
    </citation>
    <scope>NUCLEOTIDE SEQUENCE</scope>
    <source>
        <strain evidence="1">CtPkm1</strain>
    </source>
</reference>
<evidence type="ECO:0000313" key="1">
    <source>
        <dbReference type="EMBL" id="DAF87204.1"/>
    </source>
</evidence>
<organism evidence="1">
    <name type="scientific">Myoviridae sp. ctPkm1</name>
    <dbReference type="NCBI Taxonomy" id="2825099"/>
    <lineage>
        <taxon>Viruses</taxon>
        <taxon>Duplodnaviria</taxon>
        <taxon>Heunggongvirae</taxon>
        <taxon>Uroviricota</taxon>
        <taxon>Caudoviricetes</taxon>
    </lineage>
</organism>
<protein>
    <submittedName>
        <fullName evidence="1">Uncharacterized protein</fullName>
    </submittedName>
</protein>